<sequence>MSASTTNPQSPTEDSAAFGVLRGPRRLIFGQGQRHAVAHEVAALGTRVLVCTDSRVAGSTAFAEMINGLRQAGCTVTVYDRVEAELPVTSVHECVTSAGDLAPDVVLGVGGGTCIDLAKAAALLLTHHGRLQDYYGENAVPGPVLPVVAVPTTGGTGSEVTPVCVLTDPAAEFKVGISSLHLIPDVAICDPDLTLSCPPALTASAGADALSHLVEAFTAVRRGPEVTTEQRVFVGKNMLSDHYARWGLGLIGRSLARAVDHPADRQARADVMLAANAGGYALGVAGTAAAHAVQYPVGALTKTPHGVGVGTLLPYVMRLNQSARSAEFAEIGAQLGAETTSDGGIDAVTDLLAAIRIPATLAELGVTDADAGYIAERTMRSRRLVDNNPVPLDEVTVRRLVDAAIAGDHSALSD</sequence>
<keyword evidence="6" id="KW-1185">Reference proteome</keyword>
<dbReference type="EMBL" id="FNTX01000001">
    <property type="protein sequence ID" value="SED52902.1"/>
    <property type="molecule type" value="Genomic_DNA"/>
</dbReference>
<dbReference type="GO" id="GO:0004022">
    <property type="term" value="F:alcohol dehydrogenase (NAD+) activity"/>
    <property type="evidence" value="ECO:0007669"/>
    <property type="project" value="UniProtKB-ARBA"/>
</dbReference>
<dbReference type="PANTHER" id="PTHR11496:SF102">
    <property type="entry name" value="ALCOHOL DEHYDROGENASE 4"/>
    <property type="match status" value="1"/>
</dbReference>
<dbReference type="SUPFAM" id="SSF56796">
    <property type="entry name" value="Dehydroquinate synthase-like"/>
    <property type="match status" value="1"/>
</dbReference>
<dbReference type="InterPro" id="IPR056798">
    <property type="entry name" value="ADH_Fe_C"/>
</dbReference>
<dbReference type="RefSeq" id="WP_089771190.1">
    <property type="nucleotide sequence ID" value="NZ_FNTX01000001.1"/>
</dbReference>
<feature type="domain" description="Fe-containing alcohol dehydrogenase-like C-terminal" evidence="4">
    <location>
        <begin position="202"/>
        <end position="404"/>
    </location>
</feature>
<name>A0A1H5BEA4_9MICO</name>
<evidence type="ECO:0000259" key="3">
    <source>
        <dbReference type="Pfam" id="PF00465"/>
    </source>
</evidence>
<dbReference type="Proteomes" id="UP000199220">
    <property type="component" value="Unassembled WGS sequence"/>
</dbReference>
<dbReference type="GO" id="GO:0046872">
    <property type="term" value="F:metal ion binding"/>
    <property type="evidence" value="ECO:0007669"/>
    <property type="project" value="InterPro"/>
</dbReference>
<dbReference type="CDD" id="cd08191">
    <property type="entry name" value="Fe-ADH-like"/>
    <property type="match status" value="1"/>
</dbReference>
<feature type="domain" description="Alcohol dehydrogenase iron-type/glycerol dehydrogenase GldA" evidence="3">
    <location>
        <begin position="24"/>
        <end position="191"/>
    </location>
</feature>
<organism evidence="5 6">
    <name type="scientific">Ruania alba</name>
    <dbReference type="NCBI Taxonomy" id="648782"/>
    <lineage>
        <taxon>Bacteria</taxon>
        <taxon>Bacillati</taxon>
        <taxon>Actinomycetota</taxon>
        <taxon>Actinomycetes</taxon>
        <taxon>Micrococcales</taxon>
        <taxon>Ruaniaceae</taxon>
        <taxon>Ruania</taxon>
    </lineage>
</organism>
<evidence type="ECO:0000259" key="4">
    <source>
        <dbReference type="Pfam" id="PF25137"/>
    </source>
</evidence>
<evidence type="ECO:0000256" key="2">
    <source>
        <dbReference type="ARBA" id="ARBA00023002"/>
    </source>
</evidence>
<evidence type="ECO:0000256" key="1">
    <source>
        <dbReference type="ARBA" id="ARBA00007358"/>
    </source>
</evidence>
<dbReference type="AlphaFoldDB" id="A0A1H5BEA4"/>
<reference evidence="6" key="1">
    <citation type="submission" date="2016-10" db="EMBL/GenBank/DDBJ databases">
        <authorList>
            <person name="Varghese N."/>
            <person name="Submissions S."/>
        </authorList>
    </citation>
    <scope>NUCLEOTIDE SEQUENCE [LARGE SCALE GENOMIC DNA]</scope>
    <source>
        <strain evidence="6">DSM 21368</strain>
    </source>
</reference>
<protein>
    <submittedName>
        <fullName evidence="5">Alcohol dehydrogenase</fullName>
    </submittedName>
</protein>
<proteinExistence type="inferred from homology"/>
<dbReference type="InterPro" id="IPR001670">
    <property type="entry name" value="ADH_Fe/GldA"/>
</dbReference>
<evidence type="ECO:0000313" key="5">
    <source>
        <dbReference type="EMBL" id="SED52902.1"/>
    </source>
</evidence>
<dbReference type="Pfam" id="PF00465">
    <property type="entry name" value="Fe-ADH"/>
    <property type="match status" value="1"/>
</dbReference>
<dbReference type="OrthoDB" id="323926at2"/>
<comment type="similarity">
    <text evidence="1">Belongs to the iron-containing alcohol dehydrogenase family.</text>
</comment>
<accession>A0A1H5BEA4</accession>
<dbReference type="STRING" id="648782.SAMN04488554_0084"/>
<gene>
    <name evidence="5" type="ORF">SAMN04488554_0084</name>
</gene>
<evidence type="ECO:0000313" key="6">
    <source>
        <dbReference type="Proteomes" id="UP000199220"/>
    </source>
</evidence>
<dbReference type="InterPro" id="IPR039697">
    <property type="entry name" value="Alcohol_dehydrogenase_Fe"/>
</dbReference>
<dbReference type="Gene3D" id="3.40.50.1970">
    <property type="match status" value="1"/>
</dbReference>
<dbReference type="FunFam" id="3.40.50.1970:FF:000003">
    <property type="entry name" value="Alcohol dehydrogenase, iron-containing"/>
    <property type="match status" value="1"/>
</dbReference>
<dbReference type="Pfam" id="PF25137">
    <property type="entry name" value="ADH_Fe_C"/>
    <property type="match status" value="1"/>
</dbReference>
<dbReference type="Gene3D" id="1.20.1090.10">
    <property type="entry name" value="Dehydroquinate synthase-like - alpha domain"/>
    <property type="match status" value="1"/>
</dbReference>
<dbReference type="PANTHER" id="PTHR11496">
    <property type="entry name" value="ALCOHOL DEHYDROGENASE"/>
    <property type="match status" value="1"/>
</dbReference>
<keyword evidence="2" id="KW-0560">Oxidoreductase</keyword>